<feature type="region of interest" description="Disordered" evidence="1">
    <location>
        <begin position="162"/>
        <end position="261"/>
    </location>
</feature>
<organism evidence="3 5">
    <name type="scientific">Streptomyces fulvorobeus</name>
    <dbReference type="NCBI Taxonomy" id="284028"/>
    <lineage>
        <taxon>Bacteria</taxon>
        <taxon>Bacillati</taxon>
        <taxon>Actinomycetota</taxon>
        <taxon>Actinomycetes</taxon>
        <taxon>Kitasatosporales</taxon>
        <taxon>Streptomycetaceae</taxon>
        <taxon>Streptomyces</taxon>
    </lineage>
</organism>
<evidence type="ECO:0000256" key="1">
    <source>
        <dbReference type="SAM" id="MobiDB-lite"/>
    </source>
</evidence>
<dbReference type="AlphaFoldDB" id="A0A7J0C8V4"/>
<evidence type="ECO:0000313" key="6">
    <source>
        <dbReference type="Proteomes" id="UP000530403"/>
    </source>
</evidence>
<protein>
    <recommendedName>
        <fullName evidence="7">Extensin</fullName>
    </recommendedName>
</protein>
<gene>
    <name evidence="4" type="ORF">HEB29_003570</name>
    <name evidence="3" type="ORF">Sfulv_37760</name>
</gene>
<feature type="region of interest" description="Disordered" evidence="1">
    <location>
        <begin position="71"/>
        <end position="118"/>
    </location>
</feature>
<feature type="compositionally biased region" description="Gly residues" evidence="1">
    <location>
        <begin position="309"/>
        <end position="319"/>
    </location>
</feature>
<evidence type="ECO:0000313" key="4">
    <source>
        <dbReference type="EMBL" id="NYE42559.1"/>
    </source>
</evidence>
<keyword evidence="2" id="KW-0812">Transmembrane</keyword>
<keyword evidence="2" id="KW-0472">Membrane</keyword>
<feature type="compositionally biased region" description="Polar residues" evidence="1">
    <location>
        <begin position="381"/>
        <end position="392"/>
    </location>
</feature>
<feature type="region of interest" description="Disordered" evidence="1">
    <location>
        <begin position="305"/>
        <end position="392"/>
    </location>
</feature>
<dbReference type="EMBL" id="BLWC01000001">
    <property type="protein sequence ID" value="GFM98965.1"/>
    <property type="molecule type" value="Genomic_DNA"/>
</dbReference>
<dbReference type="Proteomes" id="UP000498980">
    <property type="component" value="Unassembled WGS sequence"/>
</dbReference>
<comment type="caution">
    <text evidence="3">The sequence shown here is derived from an EMBL/GenBank/DDBJ whole genome shotgun (WGS) entry which is preliminary data.</text>
</comment>
<dbReference type="EMBL" id="JACCCF010000001">
    <property type="protein sequence ID" value="NYE42559.1"/>
    <property type="molecule type" value="Genomic_DNA"/>
</dbReference>
<dbReference type="RefSeq" id="WP_173315299.1">
    <property type="nucleotide sequence ID" value="NZ_BAAAUE010000009.1"/>
</dbReference>
<accession>A0A7J0C8V4</accession>
<dbReference type="Proteomes" id="UP000530403">
    <property type="component" value="Unassembled WGS sequence"/>
</dbReference>
<feature type="compositionally biased region" description="Basic and acidic residues" evidence="1">
    <location>
        <begin position="334"/>
        <end position="351"/>
    </location>
</feature>
<name>A0A7J0C8V4_9ACTN</name>
<sequence length="392" mass="38517">MADERYEWLDQDAAERLFRGEPVEPADDRARSDAVRLTAALEAVRALPPAGGELPGESTALAAFREAAHAGGGSGARAGRSTPKGRAGKAGQSSARPEGLLTVRAGGGRPQAGHQARWSRPTRYGLVLSLAGCALGGVAAASGAGMLPGPFGEQSAPLPAVSVSAAASADERVARPPSGDAPSPGPSGTAPGPRTPASSGSVPGRGHAGDSGGGASGGLPVGPGGGGPGPGERGSAKHPPDRADGGQDAPGNSGVPGAGSGRAYEKAVQACRDYRAGTLDRATRRRLVEMAESEQNLHRFCARLDGRSEGGASGGGKGDAGSRVPEGAPGGGRGGDDHGGDQGGDRHDRGTGAEVGPRALTVAPASRPVAFTPSGGALVTTGVTFSGRPTQY</sequence>
<keyword evidence="2" id="KW-1133">Transmembrane helix</keyword>
<feature type="transmembrane region" description="Helical" evidence="2">
    <location>
        <begin position="124"/>
        <end position="147"/>
    </location>
</feature>
<keyword evidence="5" id="KW-1185">Reference proteome</keyword>
<evidence type="ECO:0000256" key="2">
    <source>
        <dbReference type="SAM" id="Phobius"/>
    </source>
</evidence>
<evidence type="ECO:0000313" key="3">
    <source>
        <dbReference type="EMBL" id="GFM98965.1"/>
    </source>
</evidence>
<proteinExistence type="predicted"/>
<reference evidence="4 6" key="2">
    <citation type="submission" date="2020-07" db="EMBL/GenBank/DDBJ databases">
        <title>Sequencing the genomes of 1000 actinobacteria strains.</title>
        <authorList>
            <person name="Klenk H.-P."/>
        </authorList>
    </citation>
    <scope>NUCLEOTIDE SEQUENCE [LARGE SCALE GENOMIC DNA]</scope>
    <source>
        <strain evidence="4 6">DSM 41455</strain>
    </source>
</reference>
<feature type="compositionally biased region" description="Gly residues" evidence="1">
    <location>
        <begin position="209"/>
        <end position="232"/>
    </location>
</feature>
<feature type="compositionally biased region" description="Low complexity" evidence="1">
    <location>
        <begin position="175"/>
        <end position="197"/>
    </location>
</feature>
<evidence type="ECO:0008006" key="7">
    <source>
        <dbReference type="Google" id="ProtNLM"/>
    </source>
</evidence>
<evidence type="ECO:0000313" key="5">
    <source>
        <dbReference type="Proteomes" id="UP000498980"/>
    </source>
</evidence>
<reference evidence="3 5" key="1">
    <citation type="submission" date="2020-05" db="EMBL/GenBank/DDBJ databases">
        <title>Whole genome shotgun sequence of Streptomyces fulvorobeus NBRC 15897.</title>
        <authorList>
            <person name="Komaki H."/>
            <person name="Tamura T."/>
        </authorList>
    </citation>
    <scope>NUCLEOTIDE SEQUENCE [LARGE SCALE GENOMIC DNA]</scope>
    <source>
        <strain evidence="3 5">NBRC 15897</strain>
    </source>
</reference>
<feature type="compositionally biased region" description="Basic and acidic residues" evidence="1">
    <location>
        <begin position="234"/>
        <end position="245"/>
    </location>
</feature>